<feature type="active site" description="Acyl-thioester intermediate" evidence="2">
    <location>
        <position position="244"/>
    </location>
</feature>
<accession>A0A3E4M239</accession>
<dbReference type="InterPro" id="IPR005754">
    <property type="entry name" value="Sortase"/>
</dbReference>
<organism evidence="3 4">
    <name type="scientific">Agathobacter rectalis</name>
    <dbReference type="NCBI Taxonomy" id="39491"/>
    <lineage>
        <taxon>Bacteria</taxon>
        <taxon>Bacillati</taxon>
        <taxon>Bacillota</taxon>
        <taxon>Clostridia</taxon>
        <taxon>Lachnospirales</taxon>
        <taxon>Lachnospiraceae</taxon>
        <taxon>Agathobacter</taxon>
    </lineage>
</organism>
<dbReference type="EC" id="3.4.22.71" evidence="3"/>
<dbReference type="InterPro" id="IPR023365">
    <property type="entry name" value="Sortase_dom-sf"/>
</dbReference>
<gene>
    <name evidence="3" type="primary">srtB</name>
    <name evidence="3" type="ORF">DXD13_05120</name>
</gene>
<protein>
    <submittedName>
        <fullName evidence="3">SrtB family sortase</fullName>
        <ecNumber evidence="3">3.4.22.71</ecNumber>
    </submittedName>
</protein>
<dbReference type="Proteomes" id="UP000261052">
    <property type="component" value="Unassembled WGS sequence"/>
</dbReference>
<name>A0A3E4M239_9FIRM</name>
<feature type="active site" description="Proton donor/acceptor" evidence="2">
    <location>
        <position position="146"/>
    </location>
</feature>
<dbReference type="InterPro" id="IPR009835">
    <property type="entry name" value="SrtB"/>
</dbReference>
<reference evidence="3 4" key="1">
    <citation type="submission" date="2018-08" db="EMBL/GenBank/DDBJ databases">
        <title>A genome reference for cultivated species of the human gut microbiota.</title>
        <authorList>
            <person name="Zou Y."/>
            <person name="Xue W."/>
            <person name="Luo G."/>
        </authorList>
    </citation>
    <scope>NUCLEOTIDE SEQUENCE [LARGE SCALE GENOMIC DNA]</scope>
    <source>
        <strain evidence="3 4">TF11-15AC</strain>
    </source>
</reference>
<proteinExistence type="predicted"/>
<evidence type="ECO:0000313" key="4">
    <source>
        <dbReference type="Proteomes" id="UP000261052"/>
    </source>
</evidence>
<sequence length="262" mass="29920">MSDKVKNRLMIAGAAFCAALFLFSGAMLCREYLDQKQSAEAFDEVAGLVKEDVELPTLELADDPAQEPEELTAFEKYADVYAQNSDLVGWISIPDTRIDYPVMQTKDNPNFYLKHAFDKSYSSYGVPYMQENCDIGISDNLVLYGHHMNNGSMFSDLCKYESEDFYKEHKTIRFDTLDSFGEYEVVAAFKTVAYSEEGFKYYHFVRAEQEEDFDEFIAKCKELALYDTGVTAEYGDQLITLSTCEYSRTNGRMVVVAKLLEE</sequence>
<dbReference type="GO" id="GO:0016787">
    <property type="term" value="F:hydrolase activity"/>
    <property type="evidence" value="ECO:0007669"/>
    <property type="project" value="UniProtKB-KW"/>
</dbReference>
<evidence type="ECO:0000256" key="1">
    <source>
        <dbReference type="ARBA" id="ARBA00022801"/>
    </source>
</evidence>
<comment type="caution">
    <text evidence="3">The sequence shown here is derived from an EMBL/GenBank/DDBJ whole genome shotgun (WGS) entry which is preliminary data.</text>
</comment>
<dbReference type="NCBIfam" id="TIGR03064">
    <property type="entry name" value="sortase_srtB"/>
    <property type="match status" value="1"/>
</dbReference>
<dbReference type="RefSeq" id="WP_117685556.1">
    <property type="nucleotide sequence ID" value="NZ_QSQP01000005.1"/>
</dbReference>
<dbReference type="EMBL" id="QSQP01000005">
    <property type="protein sequence ID" value="RGK43798.1"/>
    <property type="molecule type" value="Genomic_DNA"/>
</dbReference>
<dbReference type="Pfam" id="PF04203">
    <property type="entry name" value="Sortase"/>
    <property type="match status" value="1"/>
</dbReference>
<evidence type="ECO:0000313" key="3">
    <source>
        <dbReference type="EMBL" id="RGK43798.1"/>
    </source>
</evidence>
<dbReference type="SUPFAM" id="SSF63817">
    <property type="entry name" value="Sortase"/>
    <property type="match status" value="1"/>
</dbReference>
<dbReference type="Gene3D" id="2.40.260.10">
    <property type="entry name" value="Sortase"/>
    <property type="match status" value="1"/>
</dbReference>
<keyword evidence="1 3" id="KW-0378">Hydrolase</keyword>
<evidence type="ECO:0000256" key="2">
    <source>
        <dbReference type="PIRSR" id="PIRSR605754-1"/>
    </source>
</evidence>
<dbReference type="CDD" id="cd05826">
    <property type="entry name" value="Sortase_B"/>
    <property type="match status" value="1"/>
</dbReference>
<dbReference type="AlphaFoldDB" id="A0A3E4M239"/>